<reference evidence="13" key="1">
    <citation type="submission" date="2022-11" db="UniProtKB">
        <authorList>
            <consortium name="WormBaseParasite"/>
        </authorList>
    </citation>
    <scope>IDENTIFICATION</scope>
</reference>
<dbReference type="PANTHER" id="PTHR24416">
    <property type="entry name" value="TYROSINE-PROTEIN KINASE RECEPTOR"/>
    <property type="match status" value="1"/>
</dbReference>
<keyword evidence="6" id="KW-0829">Tyrosine-protein kinase</keyword>
<feature type="chain" id="PRO_5038101185" evidence="10">
    <location>
        <begin position="27"/>
        <end position="1068"/>
    </location>
</feature>
<evidence type="ECO:0000256" key="8">
    <source>
        <dbReference type="PROSITE-ProRule" id="PRU10141"/>
    </source>
</evidence>
<keyword evidence="9" id="KW-0472">Membrane</keyword>
<evidence type="ECO:0000256" key="5">
    <source>
        <dbReference type="ARBA" id="ARBA00022840"/>
    </source>
</evidence>
<evidence type="ECO:0000256" key="9">
    <source>
        <dbReference type="SAM" id="Phobius"/>
    </source>
</evidence>
<evidence type="ECO:0000313" key="13">
    <source>
        <dbReference type="WBParaSite" id="PgR038X_g057_t01"/>
    </source>
</evidence>
<dbReference type="GO" id="GO:0005886">
    <property type="term" value="C:plasma membrane"/>
    <property type="evidence" value="ECO:0007669"/>
    <property type="project" value="TreeGrafter"/>
</dbReference>
<keyword evidence="5 8" id="KW-0067">ATP-binding</keyword>
<keyword evidence="9" id="KW-0812">Transmembrane</keyword>
<dbReference type="PANTHER" id="PTHR24416:SF564">
    <property type="entry name" value="MACROPHAGE-STIMULATING PROTEIN RECEPTOR"/>
    <property type="match status" value="1"/>
</dbReference>
<dbReference type="SUPFAM" id="SSF56112">
    <property type="entry name" value="Protein kinase-like (PK-like)"/>
    <property type="match status" value="1"/>
</dbReference>
<feature type="binding site" evidence="8">
    <location>
        <position position="791"/>
    </location>
    <ligand>
        <name>ATP</name>
        <dbReference type="ChEBI" id="CHEBI:30616"/>
    </ligand>
</feature>
<evidence type="ECO:0000256" key="7">
    <source>
        <dbReference type="ARBA" id="ARBA00051243"/>
    </source>
</evidence>
<organism evidence="12 13">
    <name type="scientific">Parascaris univalens</name>
    <name type="common">Nematode worm</name>
    <dbReference type="NCBI Taxonomy" id="6257"/>
    <lineage>
        <taxon>Eukaryota</taxon>
        <taxon>Metazoa</taxon>
        <taxon>Ecdysozoa</taxon>
        <taxon>Nematoda</taxon>
        <taxon>Chromadorea</taxon>
        <taxon>Rhabditida</taxon>
        <taxon>Spirurina</taxon>
        <taxon>Ascaridomorpha</taxon>
        <taxon>Ascaridoidea</taxon>
        <taxon>Ascarididae</taxon>
        <taxon>Parascaris</taxon>
    </lineage>
</organism>
<dbReference type="InterPro" id="IPR014756">
    <property type="entry name" value="Ig_E-set"/>
</dbReference>
<keyword evidence="2" id="KW-0808">Transferase</keyword>
<name>A0A915BFZ2_PARUN</name>
<keyword evidence="9" id="KW-1133">Transmembrane helix</keyword>
<comment type="subcellular location">
    <subcellularLocation>
        <location evidence="1">Membrane</location>
        <topology evidence="1">Single-pass membrane protein</topology>
    </subcellularLocation>
</comment>
<keyword evidence="3 8" id="KW-0547">Nucleotide-binding</keyword>
<evidence type="ECO:0000256" key="6">
    <source>
        <dbReference type="ARBA" id="ARBA00023137"/>
    </source>
</evidence>
<dbReference type="InterPro" id="IPR020635">
    <property type="entry name" value="Tyr_kinase_cat_dom"/>
</dbReference>
<dbReference type="InterPro" id="IPR050122">
    <property type="entry name" value="RTK"/>
</dbReference>
<dbReference type="FunFam" id="1.10.510.10:FF:000554">
    <property type="entry name" value="Predicted protein"/>
    <property type="match status" value="1"/>
</dbReference>
<keyword evidence="10" id="KW-0732">Signal</keyword>
<dbReference type="Gene3D" id="1.10.510.10">
    <property type="entry name" value="Transferase(Phosphotransferase) domain 1"/>
    <property type="match status" value="1"/>
</dbReference>
<dbReference type="InterPro" id="IPR017441">
    <property type="entry name" value="Protein_kinase_ATP_BS"/>
</dbReference>
<feature type="domain" description="Protein kinase" evidence="11">
    <location>
        <begin position="759"/>
        <end position="1024"/>
    </location>
</feature>
<dbReference type="PROSITE" id="PS50011">
    <property type="entry name" value="PROTEIN_KINASE_DOM"/>
    <property type="match status" value="1"/>
</dbReference>
<evidence type="ECO:0000259" key="11">
    <source>
        <dbReference type="PROSITE" id="PS50011"/>
    </source>
</evidence>
<feature type="signal peptide" evidence="10">
    <location>
        <begin position="1"/>
        <end position="26"/>
    </location>
</feature>
<dbReference type="GO" id="GO:0004714">
    <property type="term" value="F:transmembrane receptor protein tyrosine kinase activity"/>
    <property type="evidence" value="ECO:0007669"/>
    <property type="project" value="UniProtKB-EC"/>
</dbReference>
<keyword evidence="12" id="KW-1185">Reference proteome</keyword>
<dbReference type="PROSITE" id="PS00109">
    <property type="entry name" value="PROTEIN_KINASE_TYR"/>
    <property type="match status" value="1"/>
</dbReference>
<dbReference type="InterPro" id="IPR000719">
    <property type="entry name" value="Prot_kinase_dom"/>
</dbReference>
<dbReference type="Proteomes" id="UP000887569">
    <property type="component" value="Unplaced"/>
</dbReference>
<evidence type="ECO:0000256" key="1">
    <source>
        <dbReference type="ARBA" id="ARBA00004167"/>
    </source>
</evidence>
<dbReference type="GO" id="GO:0043235">
    <property type="term" value="C:receptor complex"/>
    <property type="evidence" value="ECO:0007669"/>
    <property type="project" value="TreeGrafter"/>
</dbReference>
<dbReference type="AlphaFoldDB" id="A0A915BFZ2"/>
<dbReference type="InterPro" id="IPR008266">
    <property type="entry name" value="Tyr_kinase_AS"/>
</dbReference>
<dbReference type="Gene3D" id="3.30.200.20">
    <property type="entry name" value="Phosphorylase Kinase, domain 1"/>
    <property type="match status" value="1"/>
</dbReference>
<keyword evidence="4" id="KW-0418">Kinase</keyword>
<feature type="transmembrane region" description="Helical" evidence="9">
    <location>
        <begin position="663"/>
        <end position="684"/>
    </location>
</feature>
<proteinExistence type="predicted"/>
<evidence type="ECO:0000256" key="2">
    <source>
        <dbReference type="ARBA" id="ARBA00022679"/>
    </source>
</evidence>
<dbReference type="Pfam" id="PF07714">
    <property type="entry name" value="PK_Tyr_Ser-Thr"/>
    <property type="match status" value="1"/>
</dbReference>
<dbReference type="CDD" id="cd00192">
    <property type="entry name" value="PTKc"/>
    <property type="match status" value="1"/>
</dbReference>
<dbReference type="PRINTS" id="PR00109">
    <property type="entry name" value="TYRKINASE"/>
</dbReference>
<dbReference type="GO" id="GO:0016477">
    <property type="term" value="P:cell migration"/>
    <property type="evidence" value="ECO:0007669"/>
    <property type="project" value="TreeGrafter"/>
</dbReference>
<dbReference type="InterPro" id="IPR001245">
    <property type="entry name" value="Ser-Thr/Tyr_kinase_cat_dom"/>
</dbReference>
<dbReference type="InterPro" id="IPR036352">
    <property type="entry name" value="Semap_dom_sf"/>
</dbReference>
<dbReference type="WBParaSite" id="PgR038X_g057_t01">
    <property type="protein sequence ID" value="PgR038X_g057_t01"/>
    <property type="gene ID" value="PgR038X_g057"/>
</dbReference>
<dbReference type="PROSITE" id="PS51257">
    <property type="entry name" value="PROKAR_LIPOPROTEIN"/>
    <property type="match status" value="1"/>
</dbReference>
<accession>A0A915BFZ2</accession>
<dbReference type="Gene3D" id="2.130.10.10">
    <property type="entry name" value="YVTN repeat-like/Quinoprotein amine dehydrogenase"/>
    <property type="match status" value="1"/>
</dbReference>
<dbReference type="SUPFAM" id="SSF101912">
    <property type="entry name" value="Sema domain"/>
    <property type="match status" value="1"/>
</dbReference>
<sequence length="1068" mass="119048">MRCVPLVTQFVRLSIWALCSICACVAAPGLPPDGLQENAVQDDSVSSFSDRPVESSTRNTLLDFSVATVTGIAAWRNMLAVLTPDSITWFELASDALSSRMPPREVGRIQLSTPLDLELLEIKFLSQSSIFVCDSFTCRLCWMNRGQTCTYYSLETKGRANHHIAQVSVTSTTNGGIALRYVNEDGDAAVLKYDSTNNSHKRVEPAQYADDVSIVTDHRVVGAFSRQGFSYFVGSARRPFEPLINSKIDLEATLTSVRITRICDKDATKNVESRIELALGCPHLGLYEDVYASAAEYDEKSDRLTVVFHSSSDALTSSGSLCLFQMGDINNAFENVWNNCQNTTFVESTDECYNADDIEHLPKHCFIFTRLADGHEMTPCSRFGGNYKAPQPQNCELDQLKSLAYRYGWLEEFNPFTGSLYAILPDSSGEILSLDHIEGDNAVFALSTNGKLQRIGQDLLTKSNSHLWSTSLSLKSKFSFATDSIGNKVYYVENNRVKYVEVNCAGLYENCDALESASWSDPMECRWCAKATGGGKTISPTDQCPDVLIFDICPPYIEHVNPLPISHDSTRLEIYGDKFDRMHNLSIFACNQTCAIKFVEHSKLICTLSMQLEHARDCTVSAEGQLGTHGPLRIFYIHSTNDKVIDSASTRGARSRSTRTLKAIASVIAVVILVVLIALIILLVRRYQARQRLRRKHTDATGSQVPFDTVNGSIFGHASAESNAYIGHNGSGYQLRRFNPYERLFLEIDPKLKIPLNELNIGDEIGKGNFGIVYRGTLRDSSGGMREVACKTIDSHNDGVVSGVSEFLREGLIMANFNHPNVAQLIGISLTNNNCPLIVTDYLANGDLRHYIINPNNRLTFGNLLDFGIQIAEGMTYLHEKKFIHRDLAARNCMLDANLRVKIADFGLSRDVSRCGMYEAVNKDRGIPIRWMPIESLEDQQYTFKGDVWAYGVVLWELATRGLIPYADLEMFEILRLLKNGHRLSKPKGCPDILYGRVMLVCWMEDPQRRPTFYELKEMMQDVVCQLRQGISGSSLLNSHYERVSPRSAATTPIACAKPIAGPIITDL</sequence>
<dbReference type="SMART" id="SM00219">
    <property type="entry name" value="TyrKc"/>
    <property type="match status" value="1"/>
</dbReference>
<comment type="catalytic activity">
    <reaction evidence="7">
        <text>L-tyrosyl-[protein] + ATP = O-phospho-L-tyrosyl-[protein] + ADP + H(+)</text>
        <dbReference type="Rhea" id="RHEA:10596"/>
        <dbReference type="Rhea" id="RHEA-COMP:10136"/>
        <dbReference type="Rhea" id="RHEA-COMP:20101"/>
        <dbReference type="ChEBI" id="CHEBI:15378"/>
        <dbReference type="ChEBI" id="CHEBI:30616"/>
        <dbReference type="ChEBI" id="CHEBI:46858"/>
        <dbReference type="ChEBI" id="CHEBI:61978"/>
        <dbReference type="ChEBI" id="CHEBI:456216"/>
        <dbReference type="EC" id="2.7.10.1"/>
    </reaction>
</comment>
<dbReference type="GO" id="GO:0007399">
    <property type="term" value="P:nervous system development"/>
    <property type="evidence" value="ECO:0007669"/>
    <property type="project" value="TreeGrafter"/>
</dbReference>
<dbReference type="GO" id="GO:0007169">
    <property type="term" value="P:cell surface receptor protein tyrosine kinase signaling pathway"/>
    <property type="evidence" value="ECO:0007669"/>
    <property type="project" value="TreeGrafter"/>
</dbReference>
<dbReference type="InterPro" id="IPR015943">
    <property type="entry name" value="WD40/YVTN_repeat-like_dom_sf"/>
</dbReference>
<dbReference type="InterPro" id="IPR011009">
    <property type="entry name" value="Kinase-like_dom_sf"/>
</dbReference>
<evidence type="ECO:0000256" key="10">
    <source>
        <dbReference type="SAM" id="SignalP"/>
    </source>
</evidence>
<dbReference type="SUPFAM" id="SSF81296">
    <property type="entry name" value="E set domains"/>
    <property type="match status" value="1"/>
</dbReference>
<evidence type="ECO:0000256" key="3">
    <source>
        <dbReference type="ARBA" id="ARBA00022741"/>
    </source>
</evidence>
<dbReference type="GO" id="GO:0005524">
    <property type="term" value="F:ATP binding"/>
    <property type="evidence" value="ECO:0007669"/>
    <property type="project" value="UniProtKB-UniRule"/>
</dbReference>
<dbReference type="PROSITE" id="PS00107">
    <property type="entry name" value="PROTEIN_KINASE_ATP"/>
    <property type="match status" value="1"/>
</dbReference>
<protein>
    <submittedName>
        <fullName evidence="13">Protein kinase domain-containing protein</fullName>
    </submittedName>
</protein>
<evidence type="ECO:0000256" key="4">
    <source>
        <dbReference type="ARBA" id="ARBA00022777"/>
    </source>
</evidence>
<evidence type="ECO:0000313" key="12">
    <source>
        <dbReference type="Proteomes" id="UP000887569"/>
    </source>
</evidence>